<comment type="caution">
    <text evidence="4">The sequence shown here is derived from an EMBL/GenBank/DDBJ whole genome shotgun (WGS) entry which is preliminary data.</text>
</comment>
<reference evidence="4 5" key="1">
    <citation type="submission" date="2024-02" db="EMBL/GenBank/DDBJ databases">
        <authorList>
            <person name="Chen Y."/>
            <person name="Shah S."/>
            <person name="Dougan E. K."/>
            <person name="Thang M."/>
            <person name="Chan C."/>
        </authorList>
    </citation>
    <scope>NUCLEOTIDE SEQUENCE [LARGE SCALE GENOMIC DNA]</scope>
</reference>
<evidence type="ECO:0000313" key="5">
    <source>
        <dbReference type="Proteomes" id="UP001642484"/>
    </source>
</evidence>
<keyword evidence="1" id="KW-0479">Metal-binding</keyword>
<evidence type="ECO:0000256" key="1">
    <source>
        <dbReference type="PROSITE-ProRule" id="PRU00723"/>
    </source>
</evidence>
<dbReference type="InterPro" id="IPR000571">
    <property type="entry name" value="Znf_CCCH"/>
</dbReference>
<name>A0ABP0HAD8_9DINO</name>
<evidence type="ECO:0000259" key="3">
    <source>
        <dbReference type="PROSITE" id="PS50103"/>
    </source>
</evidence>
<keyword evidence="5" id="KW-1185">Reference proteome</keyword>
<gene>
    <name evidence="4" type="ORF">CCMP2556_LOCUS612</name>
</gene>
<protein>
    <recommendedName>
        <fullName evidence="3">C3H1-type domain-containing protein</fullName>
    </recommendedName>
</protein>
<feature type="region of interest" description="Disordered" evidence="2">
    <location>
        <begin position="114"/>
        <end position="154"/>
    </location>
</feature>
<accession>A0ABP0HAD8</accession>
<feature type="domain" description="C3H1-type" evidence="3">
    <location>
        <begin position="164"/>
        <end position="186"/>
    </location>
</feature>
<feature type="zinc finger region" description="C3H1-type" evidence="1">
    <location>
        <begin position="164"/>
        <end position="186"/>
    </location>
</feature>
<keyword evidence="1" id="KW-0862">Zinc</keyword>
<evidence type="ECO:0000256" key="2">
    <source>
        <dbReference type="SAM" id="MobiDB-lite"/>
    </source>
</evidence>
<evidence type="ECO:0000313" key="4">
    <source>
        <dbReference type="EMBL" id="CAK8986748.1"/>
    </source>
</evidence>
<organism evidence="4 5">
    <name type="scientific">Durusdinium trenchii</name>
    <dbReference type="NCBI Taxonomy" id="1381693"/>
    <lineage>
        <taxon>Eukaryota</taxon>
        <taxon>Sar</taxon>
        <taxon>Alveolata</taxon>
        <taxon>Dinophyceae</taxon>
        <taxon>Suessiales</taxon>
        <taxon>Symbiodiniaceae</taxon>
        <taxon>Durusdinium</taxon>
    </lineage>
</organism>
<keyword evidence="1" id="KW-0863">Zinc-finger</keyword>
<dbReference type="EMBL" id="CAXAMN010000170">
    <property type="protein sequence ID" value="CAK8986748.1"/>
    <property type="molecule type" value="Genomic_DNA"/>
</dbReference>
<dbReference type="PROSITE" id="PS50103">
    <property type="entry name" value="ZF_C3H1"/>
    <property type="match status" value="1"/>
</dbReference>
<proteinExistence type="predicted"/>
<dbReference type="Proteomes" id="UP001642484">
    <property type="component" value="Unassembled WGS sequence"/>
</dbReference>
<feature type="compositionally biased region" description="Low complexity" evidence="2">
    <location>
        <begin position="136"/>
        <end position="148"/>
    </location>
</feature>
<sequence>MTEGFCFEYKNTFISFSDLDEQAMPKKRAVSVPPYLGFTCPEEVEETSSGDDKYQYVSTLFKRSEQLAMHVRQSKRRNPDKMPFVEEKGTKHGDSIAPHLEVCSTASPLEGVSCKSSEPHPASVHLARDDEESTPRAGRAARTAARGGDLNPGSVGHPEVCNRPCIFFAAGNCQNGEGCPYCHLDHAHRPPHLDKKQRMMIAKLSQSAVLKLLGALLDDRARAGHFSEEAAELLSLVKEWEERCQMVEGAVNEQSKREFMKLHYFLRKLTYTGLVGLAIRHFETLPLQHHPDCRGFPERITEAASPLLTALGWAKAYLPPANVARIHCCRHMSMPQSLRNQNFMNFMIFSA</sequence>